<keyword evidence="6" id="KW-1185">Reference proteome</keyword>
<accession>A0A0M2SQH9</accession>
<dbReference type="OrthoDB" id="9770408at2"/>
<dbReference type="InterPro" id="IPR052955">
    <property type="entry name" value="UPF0703_membrane_permease"/>
</dbReference>
<evidence type="ECO:0000313" key="6">
    <source>
        <dbReference type="Proteomes" id="UP000034166"/>
    </source>
</evidence>
<dbReference type="PANTHER" id="PTHR40047">
    <property type="entry name" value="UPF0703 PROTEIN YCGQ"/>
    <property type="match status" value="1"/>
</dbReference>
<evidence type="ECO:0000313" key="5">
    <source>
        <dbReference type="EMBL" id="KKK36493.1"/>
    </source>
</evidence>
<evidence type="ECO:0000256" key="2">
    <source>
        <dbReference type="SAM" id="Phobius"/>
    </source>
</evidence>
<organism evidence="5 6">
    <name type="scientific">Mesobacillus campisalis</name>
    <dbReference type="NCBI Taxonomy" id="1408103"/>
    <lineage>
        <taxon>Bacteria</taxon>
        <taxon>Bacillati</taxon>
        <taxon>Bacillota</taxon>
        <taxon>Bacilli</taxon>
        <taxon>Bacillales</taxon>
        <taxon>Bacillaceae</taxon>
        <taxon>Mesobacillus</taxon>
    </lineage>
</organism>
<feature type="domain" description="DUF1980" evidence="3">
    <location>
        <begin position="10"/>
        <end position="121"/>
    </location>
</feature>
<feature type="domain" description="DUF1980" evidence="4">
    <location>
        <begin position="167"/>
        <end position="298"/>
    </location>
</feature>
<keyword evidence="2" id="KW-0812">Transmembrane</keyword>
<evidence type="ECO:0000259" key="3">
    <source>
        <dbReference type="Pfam" id="PF09323"/>
    </source>
</evidence>
<dbReference type="Proteomes" id="UP000034166">
    <property type="component" value="Unassembled WGS sequence"/>
</dbReference>
<dbReference type="Pfam" id="PF09323">
    <property type="entry name" value="DUF1980"/>
    <property type="match status" value="1"/>
</dbReference>
<dbReference type="PATRIC" id="fig|1408103.3.peg.4194"/>
<keyword evidence="2" id="KW-0472">Membrane</keyword>
<feature type="transmembrane region" description="Helical" evidence="2">
    <location>
        <begin position="39"/>
        <end position="59"/>
    </location>
</feature>
<keyword evidence="2" id="KW-1133">Transmembrane helix</keyword>
<dbReference type="PANTHER" id="PTHR40047:SF1">
    <property type="entry name" value="UPF0703 PROTEIN YCGQ"/>
    <property type="match status" value="1"/>
</dbReference>
<name>A0A0M2SQH9_9BACI</name>
<dbReference type="NCBIfam" id="TIGR03943">
    <property type="entry name" value="TIGR03943 family putative permease subunit"/>
    <property type="match status" value="1"/>
</dbReference>
<feature type="region of interest" description="Disordered" evidence="1">
    <location>
        <begin position="128"/>
        <end position="151"/>
    </location>
</feature>
<comment type="caution">
    <text evidence="5">The sequence shown here is derived from an EMBL/GenBank/DDBJ whole genome shotgun (WGS) entry which is preliminary data.</text>
</comment>
<dbReference type="EMBL" id="LAYY01000029">
    <property type="protein sequence ID" value="KKK36493.1"/>
    <property type="molecule type" value="Genomic_DNA"/>
</dbReference>
<dbReference type="InterPro" id="IPR048493">
    <property type="entry name" value="DUF1980_N"/>
</dbReference>
<dbReference type="InterPro" id="IPR048447">
    <property type="entry name" value="DUF1980_C"/>
</dbReference>
<dbReference type="RefSeq" id="WP_046525335.1">
    <property type="nucleotide sequence ID" value="NZ_LAYY01000029.1"/>
</dbReference>
<feature type="transmembrane region" description="Helical" evidence="2">
    <location>
        <begin position="6"/>
        <end position="27"/>
    </location>
</feature>
<sequence length="305" mass="34396">MVRVHFQQFIRAVVLAAFAVFFIQLHYTGEITKYINPKYNLMSQIAAVVFILFFFVQLFRTFENNHDQHTHCPPGCTHDHGYSASWAKKLVNYSIILFPLMTGYGLSPALLDSSIAAKKGTVLPQANGVGNKRIGEDRESQGSAAETDPNLIQDNEAVLPNNNFFSKEKYDEEMKKLEGLDVIQMENDIYSAYFEAISMDPKEYIGRKIKVSGFVYKEEGLDGNQLVLSRFLITHCVADASIIGLLAEFKEAGEFKQDTWLEMEGTIGVTVFNGVEIPLIKANKWEVIAEPSEPYIYPILTNLTE</sequence>
<proteinExistence type="predicted"/>
<gene>
    <name evidence="5" type="ORF">WQ57_18930</name>
</gene>
<protein>
    <recommendedName>
        <fullName evidence="7">TIGR03943 family protein</fullName>
    </recommendedName>
</protein>
<dbReference type="AlphaFoldDB" id="A0A0M2SQH9"/>
<dbReference type="Pfam" id="PF21537">
    <property type="entry name" value="DUF1980_C"/>
    <property type="match status" value="1"/>
</dbReference>
<evidence type="ECO:0008006" key="7">
    <source>
        <dbReference type="Google" id="ProtNLM"/>
    </source>
</evidence>
<evidence type="ECO:0000256" key="1">
    <source>
        <dbReference type="SAM" id="MobiDB-lite"/>
    </source>
</evidence>
<evidence type="ECO:0000259" key="4">
    <source>
        <dbReference type="Pfam" id="PF21537"/>
    </source>
</evidence>
<reference evidence="5 6" key="1">
    <citation type="submission" date="2015-04" db="EMBL/GenBank/DDBJ databases">
        <title>Taxonomic description and genome sequence of Bacillus campisalis sp. nov., a novel member of the genus Bacillus isolated from solar saltern.</title>
        <authorList>
            <person name="Mathan Kumar R."/>
            <person name="Kaur G."/>
            <person name="Kumar A."/>
            <person name="Singh N.K."/>
            <person name="Kaur N."/>
            <person name="Kumar N."/>
            <person name="Mayilraj S."/>
        </authorList>
    </citation>
    <scope>NUCLEOTIDE SEQUENCE [LARGE SCALE GENOMIC DNA]</scope>
    <source>
        <strain evidence="5 6">SA2-6</strain>
    </source>
</reference>
<feature type="transmembrane region" description="Helical" evidence="2">
    <location>
        <begin position="90"/>
        <end position="111"/>
    </location>
</feature>
<dbReference type="InterPro" id="IPR015402">
    <property type="entry name" value="DUF1980"/>
</dbReference>